<evidence type="ECO:0000256" key="1">
    <source>
        <dbReference type="SAM" id="MobiDB-lite"/>
    </source>
</evidence>
<organism evidence="2 3">
    <name type="scientific">Coemansia interrupta</name>
    <dbReference type="NCBI Taxonomy" id="1126814"/>
    <lineage>
        <taxon>Eukaryota</taxon>
        <taxon>Fungi</taxon>
        <taxon>Fungi incertae sedis</taxon>
        <taxon>Zoopagomycota</taxon>
        <taxon>Kickxellomycotina</taxon>
        <taxon>Kickxellomycetes</taxon>
        <taxon>Kickxellales</taxon>
        <taxon>Kickxellaceae</taxon>
        <taxon>Coemansia</taxon>
    </lineage>
</organism>
<dbReference type="EMBL" id="JANBUM010000077">
    <property type="protein sequence ID" value="KAJ2785922.1"/>
    <property type="molecule type" value="Genomic_DNA"/>
</dbReference>
<feature type="region of interest" description="Disordered" evidence="1">
    <location>
        <begin position="168"/>
        <end position="241"/>
    </location>
</feature>
<dbReference type="OrthoDB" id="5593032at2759"/>
<proteinExistence type="predicted"/>
<accession>A0A9W8LNC9</accession>
<evidence type="ECO:0000313" key="3">
    <source>
        <dbReference type="Proteomes" id="UP001140172"/>
    </source>
</evidence>
<sequence>MSYLQVIPADGKTDEQRFDEFNTYLLSEGVIEKVFEEEYDGDYDGIIQERIAADMTEIGETFDYESNRDLAVQRHRSIIIRNGIDSEIRDLCKELDNKIKYDLSEKDLATIKELELTADEIEDEIVVRPFCMYELDINKLYNKDLHDLPESAVDFAKLALEHEMDCAYENSEDEDEDWEDEDEDDDDDDEEDEDEDESDEEEDKDVEMEDSAESSKGKGKAAATEDDDDEDEEEHVHGEHCNHEHEAINLDEQDLPFPEDEVTVSDASTGLALLKDRKDEVVAVLEKITGSKVESFKNYHFPGRHYVVAWLKDFGVFGIRISYPMMMDDDDEELDEDEEEDE</sequence>
<evidence type="ECO:0000313" key="2">
    <source>
        <dbReference type="EMBL" id="KAJ2785922.1"/>
    </source>
</evidence>
<dbReference type="AlphaFoldDB" id="A0A9W8LNC9"/>
<keyword evidence="3" id="KW-1185">Reference proteome</keyword>
<protein>
    <submittedName>
        <fullName evidence="2">Uncharacterized protein</fullName>
    </submittedName>
</protein>
<name>A0A9W8LNC9_9FUNG</name>
<gene>
    <name evidence="2" type="ORF">GGI15_001762</name>
</gene>
<reference evidence="2" key="1">
    <citation type="submission" date="2022-07" db="EMBL/GenBank/DDBJ databases">
        <title>Phylogenomic reconstructions and comparative analyses of Kickxellomycotina fungi.</title>
        <authorList>
            <person name="Reynolds N.K."/>
            <person name="Stajich J.E."/>
            <person name="Barry K."/>
            <person name="Grigoriev I.V."/>
            <person name="Crous P."/>
            <person name="Smith M.E."/>
        </authorList>
    </citation>
    <scope>NUCLEOTIDE SEQUENCE</scope>
    <source>
        <strain evidence="2">BCRC 34489</strain>
    </source>
</reference>
<comment type="caution">
    <text evidence="2">The sequence shown here is derived from an EMBL/GenBank/DDBJ whole genome shotgun (WGS) entry which is preliminary data.</text>
</comment>
<dbReference type="Proteomes" id="UP001140172">
    <property type="component" value="Unassembled WGS sequence"/>
</dbReference>
<feature type="compositionally biased region" description="Acidic residues" evidence="1">
    <location>
        <begin position="170"/>
        <end position="212"/>
    </location>
</feature>
<feature type="compositionally biased region" description="Acidic residues" evidence="1">
    <location>
        <begin position="224"/>
        <end position="233"/>
    </location>
</feature>